<dbReference type="PROSITE" id="PS51257">
    <property type="entry name" value="PROKAR_LIPOPROTEIN"/>
    <property type="match status" value="1"/>
</dbReference>
<evidence type="ECO:0000256" key="1">
    <source>
        <dbReference type="SAM" id="SignalP"/>
    </source>
</evidence>
<feature type="signal peptide" evidence="1">
    <location>
        <begin position="1"/>
        <end position="18"/>
    </location>
</feature>
<dbReference type="Proteomes" id="UP000198953">
    <property type="component" value="Unassembled WGS sequence"/>
</dbReference>
<evidence type="ECO:0008006" key="4">
    <source>
        <dbReference type="Google" id="ProtNLM"/>
    </source>
</evidence>
<dbReference type="OrthoDB" id="3544477at2"/>
<reference evidence="2 3" key="1">
    <citation type="submission" date="2016-10" db="EMBL/GenBank/DDBJ databases">
        <authorList>
            <person name="de Groot N.N."/>
        </authorList>
    </citation>
    <scope>NUCLEOTIDE SEQUENCE [LARGE SCALE GENOMIC DNA]</scope>
    <source>
        <strain evidence="2 3">DSM 43357</strain>
    </source>
</reference>
<sequence length="206" mass="21544">MRKIIALGLAASALTACGGGPAESLLDAHAMARLRDALVKQPDLPDGFSDHPDQAWTVPFAHLDANCRAVLDLVAGRAPTQALTGHAAVSYQGDALGEQAAVGLASYADGEAEDHLDELGDALESCREVRGTGTRLRLRDLPVQAGGDETVGARLRGRLNGYPYTMDVVLSRVNDTVVGVVHAGLREVDAARTKELVDAVVRMAGA</sequence>
<protein>
    <recommendedName>
        <fullName evidence="4">PknH-like extracellular domain-containing protein</fullName>
    </recommendedName>
</protein>
<proteinExistence type="predicted"/>
<evidence type="ECO:0000313" key="3">
    <source>
        <dbReference type="Proteomes" id="UP000198953"/>
    </source>
</evidence>
<dbReference type="STRING" id="46177.SAMN05660976_03132"/>
<gene>
    <name evidence="2" type="ORF">SAMN05660976_03132</name>
</gene>
<name>A0A1H7SB81_9ACTN</name>
<keyword evidence="1" id="KW-0732">Signal</keyword>
<dbReference type="EMBL" id="FOBF01000006">
    <property type="protein sequence ID" value="SEL69892.1"/>
    <property type="molecule type" value="Genomic_DNA"/>
</dbReference>
<accession>A0A1H7SB81</accession>
<evidence type="ECO:0000313" key="2">
    <source>
        <dbReference type="EMBL" id="SEL69892.1"/>
    </source>
</evidence>
<keyword evidence="3" id="KW-1185">Reference proteome</keyword>
<feature type="chain" id="PRO_5038719875" description="PknH-like extracellular domain-containing protein" evidence="1">
    <location>
        <begin position="19"/>
        <end position="206"/>
    </location>
</feature>
<dbReference type="RefSeq" id="WP_055503471.1">
    <property type="nucleotide sequence ID" value="NZ_BBZG01000001.1"/>
</dbReference>
<dbReference type="AlphaFoldDB" id="A0A1H7SB81"/>
<organism evidence="2 3">
    <name type="scientific">Nonomuraea pusilla</name>
    <dbReference type="NCBI Taxonomy" id="46177"/>
    <lineage>
        <taxon>Bacteria</taxon>
        <taxon>Bacillati</taxon>
        <taxon>Actinomycetota</taxon>
        <taxon>Actinomycetes</taxon>
        <taxon>Streptosporangiales</taxon>
        <taxon>Streptosporangiaceae</taxon>
        <taxon>Nonomuraea</taxon>
    </lineage>
</organism>